<dbReference type="RefSeq" id="XP_005772708.1">
    <property type="nucleotide sequence ID" value="XM_005772651.1"/>
</dbReference>
<dbReference type="KEGG" id="ehx:EMIHUDRAFT_369188"/>
<reference evidence="2" key="2">
    <citation type="submission" date="2024-10" db="UniProtKB">
        <authorList>
            <consortium name="EnsemblProtists"/>
        </authorList>
    </citation>
    <scope>IDENTIFICATION</scope>
</reference>
<dbReference type="PaxDb" id="2903-EOD20278"/>
<dbReference type="Proteomes" id="UP000013827">
    <property type="component" value="Unassembled WGS sequence"/>
</dbReference>
<dbReference type="RefSeq" id="XP_005772707.1">
    <property type="nucleotide sequence ID" value="XM_005772650.1"/>
</dbReference>
<dbReference type="AlphaFoldDB" id="A0A0D3J9U3"/>
<keyword evidence="3" id="KW-1185">Reference proteome</keyword>
<sequence length="70" mass="6698">MAACGLPRVAAVLLAAAPALSRPLPPPSANTVAPGVLRAEAPSGRPPAVAATTLAALGSAALVRAASLTY</sequence>
<feature type="signal peptide" evidence="1">
    <location>
        <begin position="1"/>
        <end position="21"/>
    </location>
</feature>
<name>A0A0D3J9U3_EMIH1</name>
<evidence type="ECO:0000313" key="2">
    <source>
        <dbReference type="EnsemblProtists" id="EOD20278"/>
    </source>
</evidence>
<dbReference type="HOGENOM" id="CLU_2763193_0_0_1"/>
<dbReference type="EnsemblProtists" id="EOD20278">
    <property type="protein sequence ID" value="EOD20278"/>
    <property type="gene ID" value="EMIHUDRAFT_369186"/>
</dbReference>
<evidence type="ECO:0000313" key="3">
    <source>
        <dbReference type="Proteomes" id="UP000013827"/>
    </source>
</evidence>
<proteinExistence type="predicted"/>
<keyword evidence="1" id="KW-0732">Signal</keyword>
<dbReference type="KEGG" id="ehx:EMIHUDRAFT_369186"/>
<organism evidence="2 3">
    <name type="scientific">Emiliania huxleyi (strain CCMP1516)</name>
    <dbReference type="NCBI Taxonomy" id="280463"/>
    <lineage>
        <taxon>Eukaryota</taxon>
        <taxon>Haptista</taxon>
        <taxon>Haptophyta</taxon>
        <taxon>Prymnesiophyceae</taxon>
        <taxon>Isochrysidales</taxon>
        <taxon>Noelaerhabdaceae</taxon>
        <taxon>Emiliania</taxon>
    </lineage>
</organism>
<protein>
    <submittedName>
        <fullName evidence="2">Uncharacterized protein</fullName>
    </submittedName>
</protein>
<reference evidence="3" key="1">
    <citation type="journal article" date="2013" name="Nature">
        <title>Pan genome of the phytoplankton Emiliania underpins its global distribution.</title>
        <authorList>
            <person name="Read B.A."/>
            <person name="Kegel J."/>
            <person name="Klute M.J."/>
            <person name="Kuo A."/>
            <person name="Lefebvre S.C."/>
            <person name="Maumus F."/>
            <person name="Mayer C."/>
            <person name="Miller J."/>
            <person name="Monier A."/>
            <person name="Salamov A."/>
            <person name="Young J."/>
            <person name="Aguilar M."/>
            <person name="Claverie J.M."/>
            <person name="Frickenhaus S."/>
            <person name="Gonzalez K."/>
            <person name="Herman E.K."/>
            <person name="Lin Y.C."/>
            <person name="Napier J."/>
            <person name="Ogata H."/>
            <person name="Sarno A.F."/>
            <person name="Shmutz J."/>
            <person name="Schroeder D."/>
            <person name="de Vargas C."/>
            <person name="Verret F."/>
            <person name="von Dassow P."/>
            <person name="Valentin K."/>
            <person name="Van de Peer Y."/>
            <person name="Wheeler G."/>
            <person name="Dacks J.B."/>
            <person name="Delwiche C.F."/>
            <person name="Dyhrman S.T."/>
            <person name="Glockner G."/>
            <person name="John U."/>
            <person name="Richards T."/>
            <person name="Worden A.Z."/>
            <person name="Zhang X."/>
            <person name="Grigoriev I.V."/>
            <person name="Allen A.E."/>
            <person name="Bidle K."/>
            <person name="Borodovsky M."/>
            <person name="Bowler C."/>
            <person name="Brownlee C."/>
            <person name="Cock J.M."/>
            <person name="Elias M."/>
            <person name="Gladyshev V.N."/>
            <person name="Groth M."/>
            <person name="Guda C."/>
            <person name="Hadaegh A."/>
            <person name="Iglesias-Rodriguez M.D."/>
            <person name="Jenkins J."/>
            <person name="Jones B.M."/>
            <person name="Lawson T."/>
            <person name="Leese F."/>
            <person name="Lindquist E."/>
            <person name="Lobanov A."/>
            <person name="Lomsadze A."/>
            <person name="Malik S.B."/>
            <person name="Marsh M.E."/>
            <person name="Mackinder L."/>
            <person name="Mock T."/>
            <person name="Mueller-Roeber B."/>
            <person name="Pagarete A."/>
            <person name="Parker M."/>
            <person name="Probert I."/>
            <person name="Quesneville H."/>
            <person name="Raines C."/>
            <person name="Rensing S.A."/>
            <person name="Riano-Pachon D.M."/>
            <person name="Richier S."/>
            <person name="Rokitta S."/>
            <person name="Shiraiwa Y."/>
            <person name="Soanes D.M."/>
            <person name="van der Giezen M."/>
            <person name="Wahlund T.M."/>
            <person name="Williams B."/>
            <person name="Wilson W."/>
            <person name="Wolfe G."/>
            <person name="Wurch L.L."/>
        </authorList>
    </citation>
    <scope>NUCLEOTIDE SEQUENCE</scope>
</reference>
<dbReference type="GeneID" id="17265823"/>
<dbReference type="EnsemblProtists" id="EOD20279">
    <property type="protein sequence ID" value="EOD20279"/>
    <property type="gene ID" value="EMIHUDRAFT_369188"/>
</dbReference>
<feature type="chain" id="PRO_5044053551" evidence="1">
    <location>
        <begin position="22"/>
        <end position="70"/>
    </location>
</feature>
<evidence type="ECO:0000256" key="1">
    <source>
        <dbReference type="SAM" id="SignalP"/>
    </source>
</evidence>
<dbReference type="GeneID" id="17265824"/>
<accession>A0A0D3J9U3</accession>